<evidence type="ECO:0000313" key="5">
    <source>
        <dbReference type="EMBL" id="MCI0126970.1"/>
    </source>
</evidence>
<evidence type="ECO:0000256" key="3">
    <source>
        <dbReference type="ARBA" id="ARBA00023163"/>
    </source>
</evidence>
<dbReference type="PROSITE" id="PS01124">
    <property type="entry name" value="HTH_ARAC_FAMILY_2"/>
    <property type="match status" value="1"/>
</dbReference>
<dbReference type="EMBL" id="JALAZD010000001">
    <property type="protein sequence ID" value="MCI0126970.1"/>
    <property type="molecule type" value="Genomic_DNA"/>
</dbReference>
<feature type="domain" description="HTH araC/xylS-type" evidence="4">
    <location>
        <begin position="175"/>
        <end position="273"/>
    </location>
</feature>
<dbReference type="PANTHER" id="PTHR43280">
    <property type="entry name" value="ARAC-FAMILY TRANSCRIPTIONAL REGULATOR"/>
    <property type="match status" value="1"/>
</dbReference>
<reference evidence="5" key="1">
    <citation type="submission" date="2022-03" db="EMBL/GenBank/DDBJ databases">
        <title>The complete genome sequence of a Methyloterrigena soli.</title>
        <authorList>
            <person name="Zi Z."/>
        </authorList>
    </citation>
    <scope>NUCLEOTIDE SEQUENCE</scope>
    <source>
        <strain evidence="5">M48</strain>
    </source>
</reference>
<dbReference type="Gene3D" id="1.10.10.60">
    <property type="entry name" value="Homeodomain-like"/>
    <property type="match status" value="1"/>
</dbReference>
<accession>A0AA41UB35</accession>
<organism evidence="5 6">
    <name type="scientific">Paradevosia shaoguanensis</name>
    <dbReference type="NCBI Taxonomy" id="1335043"/>
    <lineage>
        <taxon>Bacteria</taxon>
        <taxon>Pseudomonadati</taxon>
        <taxon>Pseudomonadota</taxon>
        <taxon>Alphaproteobacteria</taxon>
        <taxon>Hyphomicrobiales</taxon>
        <taxon>Devosiaceae</taxon>
        <taxon>Paradevosia</taxon>
    </lineage>
</organism>
<comment type="caution">
    <text evidence="5">The sequence shown here is derived from an EMBL/GenBank/DDBJ whole genome shotgun (WGS) entry which is preliminary data.</text>
</comment>
<dbReference type="GO" id="GO:0003700">
    <property type="term" value="F:DNA-binding transcription factor activity"/>
    <property type="evidence" value="ECO:0007669"/>
    <property type="project" value="InterPro"/>
</dbReference>
<dbReference type="SMART" id="SM00342">
    <property type="entry name" value="HTH_ARAC"/>
    <property type="match status" value="1"/>
</dbReference>
<dbReference type="Proteomes" id="UP001156140">
    <property type="component" value="Unassembled WGS sequence"/>
</dbReference>
<keyword evidence="6" id="KW-1185">Reference proteome</keyword>
<dbReference type="InterPro" id="IPR018060">
    <property type="entry name" value="HTH_AraC"/>
</dbReference>
<dbReference type="InterPro" id="IPR009057">
    <property type="entry name" value="Homeodomain-like_sf"/>
</dbReference>
<dbReference type="RefSeq" id="WP_281735656.1">
    <property type="nucleotide sequence ID" value="NZ_JAKETQ010000001.1"/>
</dbReference>
<keyword evidence="2" id="KW-0238">DNA-binding</keyword>
<name>A0AA41UB35_9HYPH</name>
<evidence type="ECO:0000256" key="2">
    <source>
        <dbReference type="ARBA" id="ARBA00023125"/>
    </source>
</evidence>
<keyword evidence="3" id="KW-0804">Transcription</keyword>
<protein>
    <submittedName>
        <fullName evidence="5">AraC family transcriptional regulator</fullName>
    </submittedName>
</protein>
<evidence type="ECO:0000256" key="1">
    <source>
        <dbReference type="ARBA" id="ARBA00023015"/>
    </source>
</evidence>
<sequence>MNRSGLDIEIERINSALSTSEWDFGATRQIASGRAFVLVSGAGEYALERANSSIEAPCVLWIPTGLGGRVRLNAGARGIMMSVADGVLGRVVPASLVAGSLREAIDRPLLGVRVEPNGARSLMKDFEDLQTENDGDLPGRREAIVSRLSLILIAFWRLGSAGAKLPQASPRVLVQGFMQQVELHAREHWTITAYANVLGITTDRLTTAIRRATGSSPLEIIHQRLLDDADALLEHSNLQVAEIADTLGFKDAGYFNRFFARAKGKPPGRFRKDVIEAKGMADISYSAWP</sequence>
<evidence type="ECO:0000313" key="6">
    <source>
        <dbReference type="Proteomes" id="UP001156140"/>
    </source>
</evidence>
<dbReference type="AlphaFoldDB" id="A0AA41UB35"/>
<keyword evidence="1" id="KW-0805">Transcription regulation</keyword>
<proteinExistence type="predicted"/>
<dbReference type="Pfam" id="PF12833">
    <property type="entry name" value="HTH_18"/>
    <property type="match status" value="1"/>
</dbReference>
<dbReference type="GO" id="GO:0043565">
    <property type="term" value="F:sequence-specific DNA binding"/>
    <property type="evidence" value="ECO:0007669"/>
    <property type="project" value="InterPro"/>
</dbReference>
<gene>
    <name evidence="5" type="ORF">ML536_09035</name>
</gene>
<dbReference type="PANTHER" id="PTHR43280:SF32">
    <property type="entry name" value="TRANSCRIPTIONAL REGULATORY PROTEIN"/>
    <property type="match status" value="1"/>
</dbReference>
<dbReference type="SUPFAM" id="SSF46689">
    <property type="entry name" value="Homeodomain-like"/>
    <property type="match status" value="1"/>
</dbReference>
<evidence type="ECO:0000259" key="4">
    <source>
        <dbReference type="PROSITE" id="PS01124"/>
    </source>
</evidence>